<evidence type="ECO:0000313" key="2">
    <source>
        <dbReference type="Proteomes" id="UP000218334"/>
    </source>
</evidence>
<proteinExistence type="predicted"/>
<dbReference type="PANTHER" id="PTHR14187">
    <property type="entry name" value="ALPHA KINASE/ELONGATION FACTOR 2 KINASE"/>
    <property type="match status" value="1"/>
</dbReference>
<dbReference type="Gene3D" id="3.30.420.40">
    <property type="match status" value="1"/>
</dbReference>
<gene>
    <name evidence="1" type="ORF">ARMSODRAFT_1022210</name>
</gene>
<dbReference type="CDD" id="cd10170">
    <property type="entry name" value="ASKHA_NBD_HSP70"/>
    <property type="match status" value="1"/>
</dbReference>
<protein>
    <recommendedName>
        <fullName evidence="3">Actin-like ATPase domain-containing protein</fullName>
    </recommendedName>
</protein>
<dbReference type="PANTHER" id="PTHR14187:SF5">
    <property type="entry name" value="HEAT SHOCK 70 KDA PROTEIN 12A"/>
    <property type="match status" value="1"/>
</dbReference>
<dbReference type="Proteomes" id="UP000218334">
    <property type="component" value="Unassembled WGS sequence"/>
</dbReference>
<dbReference type="AlphaFoldDB" id="A0A2H3B3G0"/>
<dbReference type="STRING" id="1076256.A0A2H3B3G0"/>
<dbReference type="SUPFAM" id="SSF53067">
    <property type="entry name" value="Actin-like ATPase domain"/>
    <property type="match status" value="2"/>
</dbReference>
<keyword evidence="2" id="KW-1185">Reference proteome</keyword>
<organism evidence="1 2">
    <name type="scientific">Armillaria solidipes</name>
    <dbReference type="NCBI Taxonomy" id="1076256"/>
    <lineage>
        <taxon>Eukaryota</taxon>
        <taxon>Fungi</taxon>
        <taxon>Dikarya</taxon>
        <taxon>Basidiomycota</taxon>
        <taxon>Agaricomycotina</taxon>
        <taxon>Agaricomycetes</taxon>
        <taxon>Agaricomycetidae</taxon>
        <taxon>Agaricales</taxon>
        <taxon>Marasmiineae</taxon>
        <taxon>Physalacriaceae</taxon>
        <taxon>Armillaria</taxon>
    </lineage>
</organism>
<reference evidence="2" key="1">
    <citation type="journal article" date="2017" name="Nat. Ecol. Evol.">
        <title>Genome expansion and lineage-specific genetic innovations in the forest pathogenic fungi Armillaria.</title>
        <authorList>
            <person name="Sipos G."/>
            <person name="Prasanna A.N."/>
            <person name="Walter M.C."/>
            <person name="O'Connor E."/>
            <person name="Balint B."/>
            <person name="Krizsan K."/>
            <person name="Kiss B."/>
            <person name="Hess J."/>
            <person name="Varga T."/>
            <person name="Slot J."/>
            <person name="Riley R."/>
            <person name="Boka B."/>
            <person name="Rigling D."/>
            <person name="Barry K."/>
            <person name="Lee J."/>
            <person name="Mihaltcheva S."/>
            <person name="LaButti K."/>
            <person name="Lipzen A."/>
            <person name="Waldron R."/>
            <person name="Moloney N.M."/>
            <person name="Sperisen C."/>
            <person name="Kredics L."/>
            <person name="Vagvoelgyi C."/>
            <person name="Patrignani A."/>
            <person name="Fitzpatrick D."/>
            <person name="Nagy I."/>
            <person name="Doyle S."/>
            <person name="Anderson J.B."/>
            <person name="Grigoriev I.V."/>
            <person name="Gueldener U."/>
            <person name="Muensterkoetter M."/>
            <person name="Nagy L.G."/>
        </authorList>
    </citation>
    <scope>NUCLEOTIDE SEQUENCE [LARGE SCALE GENOMIC DNA]</scope>
    <source>
        <strain evidence="2">28-4</strain>
    </source>
</reference>
<accession>A0A2H3B3G0</accession>
<sequence length="541" mass="60574">MTTERHPYRGESRKLILSMDLGTTYSGVSYSILEPGVVPIINSVTSYEGQPHGDSKTPTALLYDKDGNLHSAGEGAMNVDSGSANEADRKGRIKYTAFKLHVKRTSPPLDIPPLSNLKDIATLFSDFYRYLYDCASSAIRTTGCLSESSWEEIAHDIHFILAHPNGWEGKEQAMLRDAMVKARLIPDDDEGHARVSFVTEGEASLHFCLAQGIPMSTPIKEGIVIVDAGGGTIDISGYARLGNTKKSFEEISVPQWSIFVTHNASRYFTATLRGTQYAGDIKRISELFDKAPKTQFRNPREPCYILFSSMRDTDPKLNVHAGTLRLPGATVTRFFEPSLDAIKKTLDEVRASCKKHISNVFLVGGFGGSNYLYDEMKLHLSSAGIELWRPEKPLNKAVSEGAISFYLDHFVRSRVSRYIYGSKMYTPFNRGDLEHRRRADKTFVAANGKTSLDNQFDIILSKVSGTFNYNCNVPSHDASLTNNIKDVRVSEETEFRKSYFKYAETLAELSSIEDEIIYYRGSRKTPRWMDTEEGSFILSII</sequence>
<dbReference type="InterPro" id="IPR043129">
    <property type="entry name" value="ATPase_NBD"/>
</dbReference>
<evidence type="ECO:0000313" key="1">
    <source>
        <dbReference type="EMBL" id="PBK65401.1"/>
    </source>
</evidence>
<dbReference type="EMBL" id="KZ293445">
    <property type="protein sequence ID" value="PBK65401.1"/>
    <property type="molecule type" value="Genomic_DNA"/>
</dbReference>
<evidence type="ECO:0008006" key="3">
    <source>
        <dbReference type="Google" id="ProtNLM"/>
    </source>
</evidence>
<name>A0A2H3B3G0_9AGAR</name>